<dbReference type="AlphaFoldDB" id="A0A9D1EJ65"/>
<name>A0A9D1EJ65_9FIRM</name>
<reference evidence="1" key="1">
    <citation type="submission" date="2020-10" db="EMBL/GenBank/DDBJ databases">
        <authorList>
            <person name="Gilroy R."/>
        </authorList>
    </citation>
    <scope>NUCLEOTIDE SEQUENCE</scope>
    <source>
        <strain evidence="1">ChiSxjej1B13-7041</strain>
    </source>
</reference>
<sequence>MTFRRVRLTDGQEHIVYDDLICRLPLRAEAVRRRYREIYKETCTCRKRVEIVKGLLYFALDDYFAQYGEREAIPVAELPQEIRWILDLPGCEDK</sequence>
<dbReference type="Proteomes" id="UP000886841">
    <property type="component" value="Unassembled WGS sequence"/>
</dbReference>
<dbReference type="EMBL" id="DVHU01000033">
    <property type="protein sequence ID" value="HIR92554.1"/>
    <property type="molecule type" value="Genomic_DNA"/>
</dbReference>
<proteinExistence type="predicted"/>
<gene>
    <name evidence="1" type="ORF">IAB98_03905</name>
</gene>
<evidence type="ECO:0000313" key="2">
    <source>
        <dbReference type="Proteomes" id="UP000886841"/>
    </source>
</evidence>
<evidence type="ECO:0000313" key="1">
    <source>
        <dbReference type="EMBL" id="HIR92554.1"/>
    </source>
</evidence>
<comment type="caution">
    <text evidence="1">The sequence shown here is derived from an EMBL/GenBank/DDBJ whole genome shotgun (WGS) entry which is preliminary data.</text>
</comment>
<reference evidence="1" key="2">
    <citation type="journal article" date="2021" name="PeerJ">
        <title>Extensive microbial diversity within the chicken gut microbiome revealed by metagenomics and culture.</title>
        <authorList>
            <person name="Gilroy R."/>
            <person name="Ravi A."/>
            <person name="Getino M."/>
            <person name="Pursley I."/>
            <person name="Horton D.L."/>
            <person name="Alikhan N.F."/>
            <person name="Baker D."/>
            <person name="Gharbi K."/>
            <person name="Hall N."/>
            <person name="Watson M."/>
            <person name="Adriaenssens E.M."/>
            <person name="Foster-Nyarko E."/>
            <person name="Jarju S."/>
            <person name="Secka A."/>
            <person name="Antonio M."/>
            <person name="Oren A."/>
            <person name="Chaudhuri R.R."/>
            <person name="La Ragione R."/>
            <person name="Hildebrand F."/>
            <person name="Pallen M.J."/>
        </authorList>
    </citation>
    <scope>NUCLEOTIDE SEQUENCE</scope>
    <source>
        <strain evidence="1">ChiSxjej1B13-7041</strain>
    </source>
</reference>
<accession>A0A9D1EJ65</accession>
<organism evidence="1 2">
    <name type="scientific">Candidatus Egerieimonas intestinavium</name>
    <dbReference type="NCBI Taxonomy" id="2840777"/>
    <lineage>
        <taxon>Bacteria</taxon>
        <taxon>Bacillati</taxon>
        <taxon>Bacillota</taxon>
        <taxon>Clostridia</taxon>
        <taxon>Lachnospirales</taxon>
        <taxon>Lachnospiraceae</taxon>
        <taxon>Lachnospiraceae incertae sedis</taxon>
        <taxon>Candidatus Egerieimonas</taxon>
    </lineage>
</organism>
<protein>
    <submittedName>
        <fullName evidence="1">Uncharacterized protein</fullName>
    </submittedName>
</protein>